<evidence type="ECO:0000313" key="3">
    <source>
        <dbReference type="Proteomes" id="UP000182829"/>
    </source>
</evidence>
<feature type="transmembrane region" description="Helical" evidence="1">
    <location>
        <begin position="36"/>
        <end position="54"/>
    </location>
</feature>
<dbReference type="Proteomes" id="UP000182829">
    <property type="component" value="Unassembled WGS sequence"/>
</dbReference>
<dbReference type="EMBL" id="FORO01000001">
    <property type="protein sequence ID" value="SFI50353.1"/>
    <property type="molecule type" value="Genomic_DNA"/>
</dbReference>
<protein>
    <submittedName>
        <fullName evidence="2">Uncharacterized protein</fullName>
    </submittedName>
</protein>
<name>A0A1I3IRG0_9EURY</name>
<keyword evidence="1" id="KW-0812">Transmembrane</keyword>
<feature type="transmembrane region" description="Helical" evidence="1">
    <location>
        <begin position="121"/>
        <end position="146"/>
    </location>
</feature>
<feature type="transmembrane region" description="Helical" evidence="1">
    <location>
        <begin position="74"/>
        <end position="100"/>
    </location>
</feature>
<keyword evidence="1" id="KW-0472">Membrane</keyword>
<keyword evidence="1" id="KW-1133">Transmembrane helix</keyword>
<dbReference type="RefSeq" id="WP_005580784.1">
    <property type="nucleotide sequence ID" value="NZ_FORO01000001.1"/>
</dbReference>
<accession>A0A1I3IRG0</accession>
<evidence type="ECO:0000313" key="2">
    <source>
        <dbReference type="EMBL" id="SFI50353.1"/>
    </source>
</evidence>
<feature type="transmembrane region" description="Helical" evidence="1">
    <location>
        <begin position="175"/>
        <end position="194"/>
    </location>
</feature>
<sequence>MSDSDDVTDTVLSGESYAQAALSTRRFYPIGLRGKVLLCIGTVASTITIAPATYTRRDLISSLEGNAVATGTVAPSLSIIALAGVISTTLCAVLLLRFLWLVEIDALSVEQAIEVIRIEEAILTFAISTGVVVAATSVILSLVGFLTPDLAAGLYASGVRIYVQAGGLFAIDTQVTSGLAVAITLGLLLLYLLITGEGARRRATVPQ</sequence>
<dbReference type="AlphaFoldDB" id="A0A1I3IRG0"/>
<organism evidence="2 3">
    <name type="scientific">Natronobacterium gregoryi</name>
    <dbReference type="NCBI Taxonomy" id="44930"/>
    <lineage>
        <taxon>Archaea</taxon>
        <taxon>Methanobacteriati</taxon>
        <taxon>Methanobacteriota</taxon>
        <taxon>Stenosarchaea group</taxon>
        <taxon>Halobacteria</taxon>
        <taxon>Halobacteriales</taxon>
        <taxon>Natrialbaceae</taxon>
        <taxon>Natronobacterium</taxon>
    </lineage>
</organism>
<proteinExistence type="predicted"/>
<reference evidence="2 3" key="1">
    <citation type="submission" date="2016-10" db="EMBL/GenBank/DDBJ databases">
        <authorList>
            <person name="de Groot N.N."/>
        </authorList>
    </citation>
    <scope>NUCLEOTIDE SEQUENCE [LARGE SCALE GENOMIC DNA]</scope>
    <source>
        <strain evidence="2 3">SP2</strain>
    </source>
</reference>
<dbReference type="GeneID" id="14209853"/>
<gene>
    <name evidence="2" type="ORF">SAMN05443661_10135</name>
</gene>
<evidence type="ECO:0000256" key="1">
    <source>
        <dbReference type="SAM" id="Phobius"/>
    </source>
</evidence>